<gene>
    <name evidence="2" type="ORF">HBR001_LOCUS6627</name>
</gene>
<dbReference type="AlphaFoldDB" id="A0AAV0UK47"/>
<feature type="compositionally biased region" description="Basic residues" evidence="1">
    <location>
        <begin position="9"/>
        <end position="25"/>
    </location>
</feature>
<reference evidence="2" key="1">
    <citation type="submission" date="2022-12" db="EMBL/GenBank/DDBJ databases">
        <authorList>
            <person name="Webb A."/>
        </authorList>
    </citation>
    <scope>NUCLEOTIDE SEQUENCE</scope>
    <source>
        <strain evidence="2">Hp1</strain>
    </source>
</reference>
<organism evidence="2 3">
    <name type="scientific">Hyaloperonospora brassicae</name>
    <name type="common">Brassica downy mildew</name>
    <name type="synonym">Peronospora brassicae</name>
    <dbReference type="NCBI Taxonomy" id="162125"/>
    <lineage>
        <taxon>Eukaryota</taxon>
        <taxon>Sar</taxon>
        <taxon>Stramenopiles</taxon>
        <taxon>Oomycota</taxon>
        <taxon>Peronosporomycetes</taxon>
        <taxon>Peronosporales</taxon>
        <taxon>Peronosporaceae</taxon>
        <taxon>Hyaloperonospora</taxon>
    </lineage>
</organism>
<evidence type="ECO:0000313" key="3">
    <source>
        <dbReference type="Proteomes" id="UP001162031"/>
    </source>
</evidence>
<keyword evidence="3" id="KW-1185">Reference proteome</keyword>
<dbReference type="EMBL" id="CANTFL010001287">
    <property type="protein sequence ID" value="CAI5735859.1"/>
    <property type="molecule type" value="Genomic_DNA"/>
</dbReference>
<comment type="caution">
    <text evidence="2">The sequence shown here is derived from an EMBL/GenBank/DDBJ whole genome shotgun (WGS) entry which is preliminary data.</text>
</comment>
<evidence type="ECO:0000313" key="2">
    <source>
        <dbReference type="EMBL" id="CAI5735859.1"/>
    </source>
</evidence>
<feature type="region of interest" description="Disordered" evidence="1">
    <location>
        <begin position="1"/>
        <end position="25"/>
    </location>
</feature>
<protein>
    <submittedName>
        <fullName evidence="2">Uncharacterized protein</fullName>
    </submittedName>
</protein>
<evidence type="ECO:0000256" key="1">
    <source>
        <dbReference type="SAM" id="MobiDB-lite"/>
    </source>
</evidence>
<name>A0AAV0UK47_HYABA</name>
<dbReference type="Proteomes" id="UP001162031">
    <property type="component" value="Unassembled WGS sequence"/>
</dbReference>
<proteinExistence type="predicted"/>
<accession>A0AAV0UK47</accession>
<sequence length="170" mass="19182">MLPIVRARNSSRRRSPSSARGARHRVRAQLSDGVCGCESVGVNRDERQGTRRNVGGGHAAGSELVLAKLPEFNDERGWRHFFDAQIYKIGYKEEQHPAATIVSQITSLESLRPRDTRVPSCTELRRQKVDIATATAARDERYRTIRDKISRAAAKAAVDDAQMFNEFWQM</sequence>